<keyword evidence="4" id="KW-1185">Reference proteome</keyword>
<evidence type="ECO:0000313" key="3">
    <source>
        <dbReference type="EMBL" id="CAG9329911.1"/>
    </source>
</evidence>
<dbReference type="Proteomes" id="UP001162131">
    <property type="component" value="Unassembled WGS sequence"/>
</dbReference>
<accession>A0AAU9JU63</accession>
<comment type="caution">
    <text evidence="3">The sequence shown here is derived from an EMBL/GenBank/DDBJ whole genome shotgun (WGS) entry which is preliminary data.</text>
</comment>
<feature type="signal peptide" evidence="2">
    <location>
        <begin position="1"/>
        <end position="20"/>
    </location>
</feature>
<evidence type="ECO:0000256" key="2">
    <source>
        <dbReference type="SAM" id="SignalP"/>
    </source>
</evidence>
<evidence type="ECO:0000256" key="1">
    <source>
        <dbReference type="SAM" id="Phobius"/>
    </source>
</evidence>
<keyword evidence="2" id="KW-0732">Signal</keyword>
<feature type="chain" id="PRO_5043549582" evidence="2">
    <location>
        <begin position="21"/>
        <end position="329"/>
    </location>
</feature>
<dbReference type="AlphaFoldDB" id="A0AAU9JU63"/>
<sequence length="329" mass="36592">MKNCAPLTLFFIAGANIILTSRILQIETGETFALQSVNSEEAANIESVMGCPLKCVDICFQFTKGIAAAQCPQQCGCKHLLTPELYTQLKSGLLVQIDDVPIIQQKQDPTDIEAEKAHFDGSTESHIEVEIVSADPNNKEFAYRKVSTRRYNRIEESPINEEAKIISQIKNGATIEDSQESNIEKAAFNNYENQENSSGSYTSTDLRTETSINQGSVYKEIEINRVIIKPIQKKLSSCELDCSSFCKEATDNKESCKRACNANFCEKNPAKMIANKPDMKSFWIWGWIITIAILGVAVSMFLNKVAGGKPRKVELNDFTQSSASYKILV</sequence>
<reference evidence="3" key="1">
    <citation type="submission" date="2021-09" db="EMBL/GenBank/DDBJ databases">
        <authorList>
            <consortium name="AG Swart"/>
            <person name="Singh M."/>
            <person name="Singh A."/>
            <person name="Seah K."/>
            <person name="Emmerich C."/>
        </authorList>
    </citation>
    <scope>NUCLEOTIDE SEQUENCE</scope>
    <source>
        <strain evidence="3">ATCC30299</strain>
    </source>
</reference>
<feature type="transmembrane region" description="Helical" evidence="1">
    <location>
        <begin position="282"/>
        <end position="302"/>
    </location>
</feature>
<organism evidence="3 4">
    <name type="scientific">Blepharisma stoltei</name>
    <dbReference type="NCBI Taxonomy" id="1481888"/>
    <lineage>
        <taxon>Eukaryota</taxon>
        <taxon>Sar</taxon>
        <taxon>Alveolata</taxon>
        <taxon>Ciliophora</taxon>
        <taxon>Postciliodesmatophora</taxon>
        <taxon>Heterotrichea</taxon>
        <taxon>Heterotrichida</taxon>
        <taxon>Blepharismidae</taxon>
        <taxon>Blepharisma</taxon>
    </lineage>
</organism>
<keyword evidence="1" id="KW-0472">Membrane</keyword>
<dbReference type="EMBL" id="CAJZBQ010000050">
    <property type="protein sequence ID" value="CAG9329911.1"/>
    <property type="molecule type" value="Genomic_DNA"/>
</dbReference>
<name>A0AAU9JU63_9CILI</name>
<gene>
    <name evidence="3" type="ORF">BSTOLATCC_MIC50027</name>
</gene>
<protein>
    <submittedName>
        <fullName evidence="3">Uncharacterized protein</fullName>
    </submittedName>
</protein>
<keyword evidence="1" id="KW-1133">Transmembrane helix</keyword>
<proteinExistence type="predicted"/>
<keyword evidence="1" id="KW-0812">Transmembrane</keyword>
<evidence type="ECO:0000313" key="4">
    <source>
        <dbReference type="Proteomes" id="UP001162131"/>
    </source>
</evidence>